<gene>
    <name evidence="8" type="ORF">METZ01_LOCUS21285</name>
</gene>
<evidence type="ECO:0000256" key="2">
    <source>
        <dbReference type="ARBA" id="ARBA00008156"/>
    </source>
</evidence>
<dbReference type="PROSITE" id="PS00364">
    <property type="entry name" value="BACTERIAL_PQQ_2"/>
    <property type="match status" value="1"/>
</dbReference>
<dbReference type="EMBL" id="UINC01001038">
    <property type="protein sequence ID" value="SUZ68431.1"/>
    <property type="molecule type" value="Genomic_DNA"/>
</dbReference>
<feature type="domain" description="Pyrrolo-quinoline quinone repeat" evidence="7">
    <location>
        <begin position="42"/>
        <end position="364"/>
    </location>
</feature>
<dbReference type="GO" id="GO:0030288">
    <property type="term" value="C:outer membrane-bounded periplasmic space"/>
    <property type="evidence" value="ECO:0007669"/>
    <property type="project" value="InterPro"/>
</dbReference>
<evidence type="ECO:0000259" key="7">
    <source>
        <dbReference type="Pfam" id="PF01011"/>
    </source>
</evidence>
<feature type="domain" description="Pyrrolo-quinoline quinone repeat" evidence="7">
    <location>
        <begin position="476"/>
        <end position="546"/>
    </location>
</feature>
<evidence type="ECO:0000256" key="3">
    <source>
        <dbReference type="ARBA" id="ARBA00022723"/>
    </source>
</evidence>
<feature type="region of interest" description="Disordered" evidence="6">
    <location>
        <begin position="445"/>
        <end position="468"/>
    </location>
</feature>
<dbReference type="GO" id="GO:0005509">
    <property type="term" value="F:calcium ion binding"/>
    <property type="evidence" value="ECO:0007669"/>
    <property type="project" value="InterPro"/>
</dbReference>
<dbReference type="InterPro" id="IPR011047">
    <property type="entry name" value="Quinoprotein_ADH-like_sf"/>
</dbReference>
<dbReference type="NCBIfam" id="TIGR03075">
    <property type="entry name" value="PQQ_enz_alc_DH"/>
    <property type="match status" value="1"/>
</dbReference>
<protein>
    <recommendedName>
        <fullName evidence="7">Pyrrolo-quinoline quinone repeat domain-containing protein</fullName>
    </recommendedName>
</protein>
<accession>A0A381PN36</accession>
<keyword evidence="3" id="KW-0479">Metal-binding</keyword>
<reference evidence="8" key="1">
    <citation type="submission" date="2018-05" db="EMBL/GenBank/DDBJ databases">
        <authorList>
            <person name="Lanie J.A."/>
            <person name="Ng W.-L."/>
            <person name="Kazmierczak K.M."/>
            <person name="Andrzejewski T.M."/>
            <person name="Davidsen T.M."/>
            <person name="Wayne K.J."/>
            <person name="Tettelin H."/>
            <person name="Glass J.I."/>
            <person name="Rusch D."/>
            <person name="Podicherti R."/>
            <person name="Tsui H.-C.T."/>
            <person name="Winkler M.E."/>
        </authorList>
    </citation>
    <scope>NUCLEOTIDE SEQUENCE</scope>
</reference>
<dbReference type="PANTHER" id="PTHR32303">
    <property type="entry name" value="QUINOPROTEIN ALCOHOL DEHYDROGENASE (CYTOCHROME C)"/>
    <property type="match status" value="1"/>
</dbReference>
<dbReference type="InterPro" id="IPR017512">
    <property type="entry name" value="PQQ_MeOH/EtOH_DH"/>
</dbReference>
<dbReference type="Gene3D" id="2.140.10.10">
    <property type="entry name" value="Quinoprotein alcohol dehydrogenase-like superfamily"/>
    <property type="match status" value="1"/>
</dbReference>
<evidence type="ECO:0000256" key="4">
    <source>
        <dbReference type="ARBA" id="ARBA00022891"/>
    </source>
</evidence>
<dbReference type="SUPFAM" id="SSF50998">
    <property type="entry name" value="Quinoprotein alcohol dehydrogenase-like"/>
    <property type="match status" value="1"/>
</dbReference>
<evidence type="ECO:0000256" key="5">
    <source>
        <dbReference type="ARBA" id="ARBA00023002"/>
    </source>
</evidence>
<dbReference type="InterPro" id="IPR002372">
    <property type="entry name" value="PQQ_rpt_dom"/>
</dbReference>
<dbReference type="InterPro" id="IPR018391">
    <property type="entry name" value="PQQ_b-propeller_rpt"/>
</dbReference>
<dbReference type="GO" id="GO:0016020">
    <property type="term" value="C:membrane"/>
    <property type="evidence" value="ECO:0007669"/>
    <property type="project" value="InterPro"/>
</dbReference>
<comment type="similarity">
    <text evidence="2">Belongs to the bacterial PQQ dehydrogenase family.</text>
</comment>
<feature type="compositionally biased region" description="Low complexity" evidence="6">
    <location>
        <begin position="446"/>
        <end position="456"/>
    </location>
</feature>
<organism evidence="8">
    <name type="scientific">marine metagenome</name>
    <dbReference type="NCBI Taxonomy" id="408172"/>
    <lineage>
        <taxon>unclassified sequences</taxon>
        <taxon>metagenomes</taxon>
        <taxon>ecological metagenomes</taxon>
    </lineage>
</organism>
<dbReference type="Pfam" id="PF01011">
    <property type="entry name" value="PQQ"/>
    <property type="match status" value="2"/>
</dbReference>
<sequence length="572" mass="61903">MTRFLPLLALPTILLGVRAPLGAQGAAPVTEAALIEADPAEWLTYGRDYAETHYSPLDRINSDNVGRLGLAWFWTNGGGAGRVEATPLVSNGVIYATATWSVVFALDARTGEQIWRWEPGIVRGGRRNGGPSICCQPVNRGVALYNGKVYAGLLDGRLVALDAATGRLVWAVQTTPVGDLYSVTMAPRVVKGNVIIGNSGAEFGVRGYVTAYDAETGEQTWRTYTVPGNPALGFESEAMRLAAQTWFGTWWEGGGGGTVWDGVAFDPVADLLYVGTGNGSPWSRFYRSLGAGDNLYLSSILALNPDDGELVWHYQTAPGDDWDYTAVQPMILADLVIDGEERQVLMQAPKNGFFYVLDRITGELLSAEAYAHVTWAYGIDLETGRPIEAPEARYDETDGAWLSPSAGGGHNWQPMSWNPQTGLVYIPTRTNQRFNRLNREFERRVGATNTGTTGRGAPEPPELPGTPGHLLAWDPLTQQERWRFPNESQRNGGTVSTAGNLVFSATEQGLVYALDATTGELLWEVQLPGGSAATPVTYELDGQQYVSILVGNGPTDRLWTFVLDGNAPIPEG</sequence>
<comment type="cofactor">
    <cofactor evidence="1">
        <name>pyrroloquinoline quinone</name>
        <dbReference type="ChEBI" id="CHEBI:58442"/>
    </cofactor>
</comment>
<dbReference type="SMART" id="SM00564">
    <property type="entry name" value="PQQ"/>
    <property type="match status" value="6"/>
</dbReference>
<dbReference type="AlphaFoldDB" id="A0A381PN36"/>
<name>A0A381PN36_9ZZZZ</name>
<keyword evidence="5" id="KW-0560">Oxidoreductase</keyword>
<dbReference type="InterPro" id="IPR001479">
    <property type="entry name" value="Quinoprotein_DH_CS"/>
</dbReference>
<evidence type="ECO:0000256" key="1">
    <source>
        <dbReference type="ARBA" id="ARBA00001931"/>
    </source>
</evidence>
<keyword evidence="4" id="KW-0634">PQQ</keyword>
<dbReference type="GO" id="GO:0016614">
    <property type="term" value="F:oxidoreductase activity, acting on CH-OH group of donors"/>
    <property type="evidence" value="ECO:0007669"/>
    <property type="project" value="InterPro"/>
</dbReference>
<evidence type="ECO:0000256" key="6">
    <source>
        <dbReference type="SAM" id="MobiDB-lite"/>
    </source>
</evidence>
<proteinExistence type="inferred from homology"/>
<evidence type="ECO:0000313" key="8">
    <source>
        <dbReference type="EMBL" id="SUZ68431.1"/>
    </source>
</evidence>